<dbReference type="SUPFAM" id="SSF53474">
    <property type="entry name" value="alpha/beta-Hydrolases"/>
    <property type="match status" value="1"/>
</dbReference>
<dbReference type="EMBL" id="AP011698">
    <property type="protein sequence ID" value="BAL54740.1"/>
    <property type="molecule type" value="Genomic_DNA"/>
</dbReference>
<dbReference type="Gene3D" id="3.40.50.1820">
    <property type="entry name" value="alpha/beta hydrolase"/>
    <property type="match status" value="1"/>
</dbReference>
<dbReference type="InterPro" id="IPR050266">
    <property type="entry name" value="AB_hydrolase_sf"/>
</dbReference>
<dbReference type="AlphaFoldDB" id="H5SF04"/>
<protein>
    <submittedName>
        <fullName evidence="3">Hypothetical conserved protein</fullName>
    </submittedName>
</protein>
<dbReference type="InterPro" id="IPR029058">
    <property type="entry name" value="AB_hydrolase_fold"/>
</dbReference>
<dbReference type="GO" id="GO:0016020">
    <property type="term" value="C:membrane"/>
    <property type="evidence" value="ECO:0007669"/>
    <property type="project" value="TreeGrafter"/>
</dbReference>
<reference evidence="3" key="1">
    <citation type="journal article" date="2005" name="Environ. Microbiol.">
        <title>Genetic and functional properties of uncultivated thermophilic crenarchaeotes from a subsurface gold mine as revealed by analysis of genome fragments.</title>
        <authorList>
            <person name="Nunoura T."/>
            <person name="Hirayama H."/>
            <person name="Takami H."/>
            <person name="Oida H."/>
            <person name="Nishi S."/>
            <person name="Shimamura S."/>
            <person name="Suzuki Y."/>
            <person name="Inagaki F."/>
            <person name="Takai K."/>
            <person name="Nealson K.H."/>
            <person name="Horikoshi K."/>
        </authorList>
    </citation>
    <scope>NUCLEOTIDE SEQUENCE</scope>
</reference>
<dbReference type="PANTHER" id="PTHR43798:SF33">
    <property type="entry name" value="HYDROLASE, PUTATIVE (AFU_ORTHOLOGUE AFUA_2G14860)-RELATED"/>
    <property type="match status" value="1"/>
</dbReference>
<dbReference type="InterPro" id="IPR000073">
    <property type="entry name" value="AB_hydrolase_1"/>
</dbReference>
<gene>
    <name evidence="3" type="ORF">HGMM_F18H05C32</name>
</gene>
<feature type="compositionally biased region" description="Polar residues" evidence="1">
    <location>
        <begin position="23"/>
        <end position="37"/>
    </location>
</feature>
<accession>H5SF04</accession>
<dbReference type="Pfam" id="PF12697">
    <property type="entry name" value="Abhydrolase_6"/>
    <property type="match status" value="1"/>
</dbReference>
<sequence>MRFWQRLQALFAPGGRSAHPEQETASTLANPPRTTGQGAPIPEPQTLPHPPRIDWVNCSNTAGTHRMIYYEWGAPDNPEVVLCVHGLTRTGRDFDALAAHLSRRYRVICPDVVGRGLSDWLPNKSEYAIPRYASDLTTLIQKIQPQKLYWVGTSMGGLIAMAIAAQPASPITKLVLNDVGAVLPRASLQRIGSYLGTEPHFATFDDAVRYMQTIFAPFGPLSEPQWHHLTWHAVRQEPDGRWVLRYDPGIAVPFRIAFPAQDVAMWELYDAIRCPTLLVRGAESDLLTRDVAEAMTRRGPRARLVEIPGVGHAPALLDRDQIDEISAFLD</sequence>
<evidence type="ECO:0000256" key="1">
    <source>
        <dbReference type="SAM" id="MobiDB-lite"/>
    </source>
</evidence>
<feature type="compositionally biased region" description="Pro residues" evidence="1">
    <location>
        <begin position="41"/>
        <end position="50"/>
    </location>
</feature>
<dbReference type="PRINTS" id="PR00111">
    <property type="entry name" value="ABHYDROLASE"/>
</dbReference>
<reference evidence="3" key="2">
    <citation type="journal article" date="2012" name="PLoS ONE">
        <title>A Deeply Branching Thermophilic Bacterium with an Ancient Acetyl-CoA Pathway Dominates a Subsurface Ecosystem.</title>
        <authorList>
            <person name="Takami H."/>
            <person name="Noguchi H."/>
            <person name="Takaki Y."/>
            <person name="Uchiyama I."/>
            <person name="Toyoda A."/>
            <person name="Nishi S."/>
            <person name="Chee G.-J."/>
            <person name="Arai W."/>
            <person name="Nunoura T."/>
            <person name="Itoh T."/>
            <person name="Hattori M."/>
            <person name="Takai K."/>
        </authorList>
    </citation>
    <scope>NUCLEOTIDE SEQUENCE</scope>
</reference>
<dbReference type="PANTHER" id="PTHR43798">
    <property type="entry name" value="MONOACYLGLYCEROL LIPASE"/>
    <property type="match status" value="1"/>
</dbReference>
<feature type="region of interest" description="Disordered" evidence="1">
    <location>
        <begin position="14"/>
        <end position="50"/>
    </location>
</feature>
<evidence type="ECO:0000259" key="2">
    <source>
        <dbReference type="Pfam" id="PF12697"/>
    </source>
</evidence>
<proteinExistence type="predicted"/>
<feature type="domain" description="AB hydrolase-1" evidence="2">
    <location>
        <begin position="81"/>
        <end position="316"/>
    </location>
</feature>
<organism evidence="3">
    <name type="scientific">uncultured beta proteobacterium</name>
    <dbReference type="NCBI Taxonomy" id="86027"/>
    <lineage>
        <taxon>Bacteria</taxon>
        <taxon>Pseudomonadati</taxon>
        <taxon>Pseudomonadota</taxon>
        <taxon>Betaproteobacteria</taxon>
        <taxon>environmental samples</taxon>
    </lineage>
</organism>
<evidence type="ECO:0000313" key="3">
    <source>
        <dbReference type="EMBL" id="BAL54740.1"/>
    </source>
</evidence>
<name>H5SF04_9PROT</name>